<keyword evidence="3" id="KW-1185">Reference proteome</keyword>
<gene>
    <name evidence="2" type="ORF">HNY73_009936</name>
</gene>
<keyword evidence="1" id="KW-0472">Membrane</keyword>
<dbReference type="Proteomes" id="UP000807504">
    <property type="component" value="Unassembled WGS sequence"/>
</dbReference>
<protein>
    <submittedName>
        <fullName evidence="2">Uncharacterized protein</fullName>
    </submittedName>
</protein>
<dbReference type="EMBL" id="JABXBU010000015">
    <property type="protein sequence ID" value="KAF8788437.1"/>
    <property type="molecule type" value="Genomic_DNA"/>
</dbReference>
<comment type="caution">
    <text evidence="2">The sequence shown here is derived from an EMBL/GenBank/DDBJ whole genome shotgun (WGS) entry which is preliminary data.</text>
</comment>
<proteinExistence type="predicted"/>
<evidence type="ECO:0000256" key="1">
    <source>
        <dbReference type="SAM" id="Phobius"/>
    </source>
</evidence>
<reference evidence="2" key="2">
    <citation type="submission" date="2020-06" db="EMBL/GenBank/DDBJ databases">
        <authorList>
            <person name="Sheffer M."/>
        </authorList>
    </citation>
    <scope>NUCLEOTIDE SEQUENCE</scope>
</reference>
<keyword evidence="1" id="KW-0812">Transmembrane</keyword>
<evidence type="ECO:0000313" key="3">
    <source>
        <dbReference type="Proteomes" id="UP000807504"/>
    </source>
</evidence>
<evidence type="ECO:0000313" key="2">
    <source>
        <dbReference type="EMBL" id="KAF8788437.1"/>
    </source>
</evidence>
<name>A0A8T0FB13_ARGBR</name>
<feature type="transmembrane region" description="Helical" evidence="1">
    <location>
        <begin position="71"/>
        <end position="94"/>
    </location>
</feature>
<organism evidence="2 3">
    <name type="scientific">Argiope bruennichi</name>
    <name type="common">Wasp spider</name>
    <name type="synonym">Aranea bruennichi</name>
    <dbReference type="NCBI Taxonomy" id="94029"/>
    <lineage>
        <taxon>Eukaryota</taxon>
        <taxon>Metazoa</taxon>
        <taxon>Ecdysozoa</taxon>
        <taxon>Arthropoda</taxon>
        <taxon>Chelicerata</taxon>
        <taxon>Arachnida</taxon>
        <taxon>Araneae</taxon>
        <taxon>Araneomorphae</taxon>
        <taxon>Entelegynae</taxon>
        <taxon>Araneoidea</taxon>
        <taxon>Araneidae</taxon>
        <taxon>Argiope</taxon>
    </lineage>
</organism>
<reference evidence="2" key="1">
    <citation type="journal article" date="2020" name="bioRxiv">
        <title>Chromosome-level reference genome of the European wasp spider Argiope bruennichi: a resource for studies on range expansion and evolutionary adaptation.</title>
        <authorList>
            <person name="Sheffer M.M."/>
            <person name="Hoppe A."/>
            <person name="Krehenwinkel H."/>
            <person name="Uhl G."/>
            <person name="Kuss A.W."/>
            <person name="Jensen L."/>
            <person name="Jensen C."/>
            <person name="Gillespie R.G."/>
            <person name="Hoff K.J."/>
            <person name="Prost S."/>
        </authorList>
    </citation>
    <scope>NUCLEOTIDE SEQUENCE</scope>
</reference>
<sequence>MYTFRVRTITDVNIPRASVSGSEEIARIPCSPLPSSLLELGLFFMRNAPQPTYHLTRTPCMPFQRGLNRFYLQRGSTTILVCQTLLSVWVFYYFGPALWISLELCTDRPLESVGLFEYS</sequence>
<keyword evidence="1" id="KW-1133">Transmembrane helix</keyword>
<accession>A0A8T0FB13</accession>
<dbReference type="AlphaFoldDB" id="A0A8T0FB13"/>